<dbReference type="SUPFAM" id="SSF141571">
    <property type="entry name" value="Pentapeptide repeat-like"/>
    <property type="match status" value="1"/>
</dbReference>
<dbReference type="PATRIC" id="fig|571915.4.peg.168"/>
<accession>A0A0G3GY87</accession>
<organism evidence="1 2">
    <name type="scientific">Corynebacterium mustelae</name>
    <dbReference type="NCBI Taxonomy" id="571915"/>
    <lineage>
        <taxon>Bacteria</taxon>
        <taxon>Bacillati</taxon>
        <taxon>Actinomycetota</taxon>
        <taxon>Actinomycetes</taxon>
        <taxon>Mycobacteriales</taxon>
        <taxon>Corynebacteriaceae</taxon>
        <taxon>Corynebacterium</taxon>
    </lineage>
</organism>
<dbReference type="EMBL" id="CP011542">
    <property type="protein sequence ID" value="AKK04518.1"/>
    <property type="molecule type" value="Genomic_DNA"/>
</dbReference>
<evidence type="ECO:0000313" key="1">
    <source>
        <dbReference type="EMBL" id="AKK04518.1"/>
    </source>
</evidence>
<sequence length="259" mass="28202">MPKVMGFHDDLHIAGKEFSSLEVDAASFRRCEFVDLALSNSSLYYVSFENCSLSGIELAQTSLSRVSLFDSTVTGVAQPIPVKALKKLFNCTISGVELVGARSTHLDSLVVRGGSVSGSLSNVSFVEDKEASQLSGTDLSDAELHMVRFVGVPMERVIVADHVTKFIVPNWVEHAGAVSDYANAAMGKHSVESPEYRAAFHVFQQVQQDWERFRFAHGRGNDGARGGRFIAEAVNEQLPPSVQTAVIELYRAVTGIDFS</sequence>
<dbReference type="Gene3D" id="2.160.20.80">
    <property type="entry name" value="E3 ubiquitin-protein ligase SopA"/>
    <property type="match status" value="1"/>
</dbReference>
<dbReference type="Proteomes" id="UP000035199">
    <property type="component" value="Chromosome"/>
</dbReference>
<dbReference type="RefSeq" id="WP_047260922.1">
    <property type="nucleotide sequence ID" value="NZ_CP011542.1"/>
</dbReference>
<dbReference type="AlphaFoldDB" id="A0A0G3GY87"/>
<keyword evidence="2" id="KW-1185">Reference proteome</keyword>
<reference evidence="1 2" key="1">
    <citation type="journal article" date="2015" name="Genome Announc.">
        <title>Complete Genome Sequence of the Type Strain Corynebacterium mustelae DSM 45274, Isolated from Various Tissues of a Male Ferret with Lethal Sepsis.</title>
        <authorList>
            <person name="Ruckert C."/>
            <person name="Eimer J."/>
            <person name="Winkler A."/>
            <person name="Tauch A."/>
        </authorList>
    </citation>
    <scope>NUCLEOTIDE SEQUENCE [LARGE SCALE GENOMIC DNA]</scope>
    <source>
        <strain evidence="1 2">DSM 45274</strain>
    </source>
</reference>
<dbReference type="STRING" id="571915.CMUST_00835"/>
<dbReference type="KEGG" id="cmv:CMUST_00835"/>
<protein>
    <submittedName>
        <fullName evidence="1">Pentapeptide repeats (9 copies)</fullName>
    </submittedName>
</protein>
<name>A0A0G3GY87_9CORY</name>
<proteinExistence type="predicted"/>
<gene>
    <name evidence="1" type="ORF">CMUST_00835</name>
</gene>
<evidence type="ECO:0000313" key="2">
    <source>
        <dbReference type="Proteomes" id="UP000035199"/>
    </source>
</evidence>
<dbReference type="OrthoDB" id="2579959at2"/>
<reference evidence="2" key="2">
    <citation type="submission" date="2015-05" db="EMBL/GenBank/DDBJ databases">
        <title>Complete genome sequence of Corynebacterium mustelae DSM 45274, isolated from various tissues of a male ferret with lethal sepsis.</title>
        <authorList>
            <person name="Ruckert C."/>
            <person name="Albersmeier A."/>
            <person name="Winkler A."/>
            <person name="Tauch A."/>
        </authorList>
    </citation>
    <scope>NUCLEOTIDE SEQUENCE [LARGE SCALE GENOMIC DNA]</scope>
    <source>
        <strain evidence="2">DSM 45274</strain>
    </source>
</reference>